<keyword evidence="3" id="KW-1185">Reference proteome</keyword>
<dbReference type="AlphaFoldDB" id="A0A133U4B1"/>
<proteinExistence type="predicted"/>
<dbReference type="Gene3D" id="3.30.870.10">
    <property type="entry name" value="Endonuclease Chain A"/>
    <property type="match status" value="2"/>
</dbReference>
<dbReference type="PROSITE" id="PS50035">
    <property type="entry name" value="PLD"/>
    <property type="match status" value="1"/>
</dbReference>
<dbReference type="Proteomes" id="UP000070184">
    <property type="component" value="Unassembled WGS sequence"/>
</dbReference>
<protein>
    <recommendedName>
        <fullName evidence="1">PLD phosphodiesterase domain-containing protein</fullName>
    </recommendedName>
</protein>
<dbReference type="SUPFAM" id="SSF56024">
    <property type="entry name" value="Phospholipase D/nuclease"/>
    <property type="match status" value="2"/>
</dbReference>
<dbReference type="GO" id="GO:0032049">
    <property type="term" value="P:cardiolipin biosynthetic process"/>
    <property type="evidence" value="ECO:0007669"/>
    <property type="project" value="UniProtKB-ARBA"/>
</dbReference>
<dbReference type="InterPro" id="IPR025202">
    <property type="entry name" value="PLD-like_dom"/>
</dbReference>
<dbReference type="GO" id="GO:0030572">
    <property type="term" value="F:phosphatidyltransferase activity"/>
    <property type="evidence" value="ECO:0007669"/>
    <property type="project" value="UniProtKB-ARBA"/>
</dbReference>
<evidence type="ECO:0000313" key="2">
    <source>
        <dbReference type="EMBL" id="KXA89037.1"/>
    </source>
</evidence>
<evidence type="ECO:0000313" key="3">
    <source>
        <dbReference type="Proteomes" id="UP000070184"/>
    </source>
</evidence>
<feature type="domain" description="PLD phosphodiesterase" evidence="1">
    <location>
        <begin position="109"/>
        <end position="135"/>
    </location>
</feature>
<gene>
    <name evidence="2" type="ORF">AKJ61_03705</name>
</gene>
<accession>A0A133U4B1</accession>
<dbReference type="PANTHER" id="PTHR21248:SF22">
    <property type="entry name" value="PHOSPHOLIPASE D"/>
    <property type="match status" value="1"/>
</dbReference>
<evidence type="ECO:0000259" key="1">
    <source>
        <dbReference type="PROSITE" id="PS50035"/>
    </source>
</evidence>
<dbReference type="Pfam" id="PF13091">
    <property type="entry name" value="PLDc_2"/>
    <property type="match status" value="2"/>
</dbReference>
<sequence length="500" mass="57880">MTRICKGIEPILEVIKNSEEYIRIVSFQFSDSKIIENLKKKVKEGIDVEVITLPVDSINSDEKREEMRNSYKSLREEGVKVYENMWEVGDPTLTDTSESGEVSEGGGEKWYSLHGKFLVTDRNALIMSANLNSQKEIEIFLKYEDEETINKFNDKFDQLFKDFIKKDGNIPGQLIQKLPSKQRKNLKKGFEESSRLLVKGYADSISPEEVTLERNLVITPFDIRARNILYKIIDESEDYVFLLSERLYDNALVDKLRKKILSSNLKIKIITGRPEAVRQNTTKARKFFRELASAGVSIRAIDDIHAKAWISDRYLAIGSTNLGKMNLGFRKKGQWRANTETMMIETDQAEIEEAKSKFKVLWEEAKKVETVLGASNKAKSTAKNYFDLFDHYSRNRAKKIFGKLKLKFEIENERRMIEIAHFSSLLAKEESETYIERSHVIMAAILTILREKASSFEEIKKILSEIISSEEIEAEIRKLVEIDKIEREGEKYKINLETLF</sequence>
<organism evidence="2 3">
    <name type="scientific">candidate division MSBL1 archaeon SCGC-AAA259B11</name>
    <dbReference type="NCBI Taxonomy" id="1698260"/>
    <lineage>
        <taxon>Archaea</taxon>
        <taxon>Methanobacteriati</taxon>
        <taxon>Methanobacteriota</taxon>
        <taxon>candidate division MSBL1</taxon>
    </lineage>
</organism>
<comment type="caution">
    <text evidence="2">The sequence shown here is derived from an EMBL/GenBank/DDBJ whole genome shotgun (WGS) entry which is preliminary data.</text>
</comment>
<reference evidence="2 3" key="1">
    <citation type="journal article" date="2016" name="Sci. Rep.">
        <title>Metabolic traits of an uncultured archaeal lineage -MSBL1- from brine pools of the Red Sea.</title>
        <authorList>
            <person name="Mwirichia R."/>
            <person name="Alam I."/>
            <person name="Rashid M."/>
            <person name="Vinu M."/>
            <person name="Ba-Alawi W."/>
            <person name="Anthony Kamau A."/>
            <person name="Kamanda Ngugi D."/>
            <person name="Goker M."/>
            <person name="Klenk H.P."/>
            <person name="Bajic V."/>
            <person name="Stingl U."/>
        </authorList>
    </citation>
    <scope>NUCLEOTIDE SEQUENCE [LARGE SCALE GENOMIC DNA]</scope>
    <source>
        <strain evidence="2">SCGC-AAA259B11</strain>
    </source>
</reference>
<dbReference type="EMBL" id="LHXK01000060">
    <property type="protein sequence ID" value="KXA89037.1"/>
    <property type="molecule type" value="Genomic_DNA"/>
</dbReference>
<dbReference type="InterPro" id="IPR001736">
    <property type="entry name" value="PLipase_D/transphosphatidylase"/>
</dbReference>
<dbReference type="PANTHER" id="PTHR21248">
    <property type="entry name" value="CARDIOLIPIN SYNTHASE"/>
    <property type="match status" value="1"/>
</dbReference>
<name>A0A133U4B1_9EURY</name>